<dbReference type="NCBIfam" id="TIGR00196">
    <property type="entry name" value="yjeF_cterm"/>
    <property type="match status" value="1"/>
</dbReference>
<feature type="binding site" evidence="7">
    <location>
        <position position="529"/>
    </location>
    <ligand>
        <name>(6S)-NADPHX</name>
        <dbReference type="ChEBI" id="CHEBI:64076"/>
    </ligand>
</feature>
<feature type="domain" description="YjeF C-terminal" evidence="9">
    <location>
        <begin position="416"/>
        <end position="637"/>
    </location>
</feature>
<dbReference type="Proteomes" id="UP000834106">
    <property type="component" value="Chromosome 6"/>
</dbReference>
<dbReference type="FunFam" id="3.40.1190.20:FF:000028">
    <property type="entry name" value="ATP-dependent (S)-NAD(P)H-hydrate dehydratase"/>
    <property type="match status" value="1"/>
</dbReference>
<comment type="catalytic activity">
    <reaction evidence="6 7">
        <text>(6S)-NADPHX + ATP = ADP + phosphate + NADPH + H(+)</text>
        <dbReference type="Rhea" id="RHEA:32231"/>
        <dbReference type="ChEBI" id="CHEBI:15378"/>
        <dbReference type="ChEBI" id="CHEBI:30616"/>
        <dbReference type="ChEBI" id="CHEBI:43474"/>
        <dbReference type="ChEBI" id="CHEBI:57783"/>
        <dbReference type="ChEBI" id="CHEBI:64076"/>
        <dbReference type="ChEBI" id="CHEBI:456216"/>
        <dbReference type="EC" id="4.2.1.93"/>
    </reaction>
</comment>
<feature type="binding site" evidence="7">
    <location>
        <position position="600"/>
    </location>
    <ligand>
        <name>(6S)-NADPHX</name>
        <dbReference type="ChEBI" id="CHEBI:64076"/>
    </ligand>
</feature>
<reference evidence="10" key="1">
    <citation type="submission" date="2023-05" db="EMBL/GenBank/DDBJ databases">
        <authorList>
            <person name="Huff M."/>
        </authorList>
    </citation>
    <scope>NUCLEOTIDE SEQUENCE</scope>
</reference>
<dbReference type="GO" id="GO:0046496">
    <property type="term" value="P:nicotinamide nucleotide metabolic process"/>
    <property type="evidence" value="ECO:0007669"/>
    <property type="project" value="UniProtKB-UniRule"/>
</dbReference>
<dbReference type="AlphaFoldDB" id="A0AAD2DSY9"/>
<feature type="binding site" evidence="7">
    <location>
        <position position="339"/>
    </location>
    <ligand>
        <name>(6S)-NADPHX</name>
        <dbReference type="ChEBI" id="CHEBI:64076"/>
    </ligand>
</feature>
<keyword evidence="4 7" id="KW-0520">NAD</keyword>
<dbReference type="InterPro" id="IPR029056">
    <property type="entry name" value="Ribokinase-like"/>
</dbReference>
<name>A0AAD2DSY9_9LAMI</name>
<feature type="binding site" evidence="7">
    <location>
        <position position="217"/>
    </location>
    <ligand>
        <name>(6S)-NADPHX</name>
        <dbReference type="ChEBI" id="CHEBI:64076"/>
    </ligand>
</feature>
<sequence>MRYTHRGQLGDSSGPSVGIERSVKRRTSKNVVFPTRLRAIKPNPNYFWENFMVGNSAAVIRRQQFLVRCLGGGNNSVNKNLHNSSLRMQSIGTGAGGLTLESDVINILRSITPSLGPSRHKGQAGKIAVVGGCREYTGAPYFSAISALKIGADLSHVFCTKDAAPVIKGYSPELIVHPILEESYGVRDEYKRSTSDKVIAEVDKWMGRFDCLVVGPGLGRDPFLLDCVSEIMKHARESNVPIVVDGDGLFLVTNCLDLVRDYHLAVLTPNINEYKRLVQKVLNCEVNDQEGPQQLLSLAKGLGGVTILRKGESDYISNGEEVSAVNIFGSPRRCGGQGDILSGRQLIFFFCVYPNPSSFWENFMVGNSAAVIRRQQFLVRCLGGGNSSVNKNLHNSSLRMQSIVTGAGGLTLESDVINILRSITPSLGPSRHKGQAGKIAVVGGCREYTGAPYFSAISALKIGADLSHVFCTKDAAPVIKGYSPELIVHPILEESYSVRDEYKRSTSDKVIAEVDKWMGRFDCLVVGPGLGRDPFLLDCVSEIMKHARESNVPIVVDGDGLFLVTNCLDLVRDYHLAVLTPNINEYKRLVQKVLNCEVNDQDGPQQLLSLAKGLGGVTILRKGESDYISNGEEGTFY</sequence>
<dbReference type="SUPFAM" id="SSF53613">
    <property type="entry name" value="Ribokinase-like"/>
    <property type="match status" value="2"/>
</dbReference>
<comment type="function">
    <text evidence="7">Catalyzes the dehydration of the S-form of NAD(P)HX at the expense of ATP, which is converted to ADP. Together with NAD(P)HX epimerase, which catalyzes the epimerization of the S- and R-forms, the enzyme allows the repair of both epimers of NAD(P)HX, a damaged form of NAD(P)H that is a result of enzymatic or heat-dependent hydration.</text>
</comment>
<keyword evidence="7" id="KW-0597">Phosphoprotein</keyword>
<dbReference type="PANTHER" id="PTHR12592">
    <property type="entry name" value="ATP-DEPENDENT (S)-NAD(P)H-HYDRATE DEHYDRATASE FAMILY MEMBER"/>
    <property type="match status" value="1"/>
</dbReference>
<keyword evidence="3" id="KW-0521">NADP</keyword>
<dbReference type="GO" id="GO:0047453">
    <property type="term" value="F:ATP-dependent NAD(P)H-hydrate dehydratase activity"/>
    <property type="evidence" value="ECO:0007669"/>
    <property type="project" value="UniProtKB-UniRule"/>
</dbReference>
<evidence type="ECO:0000256" key="1">
    <source>
        <dbReference type="ARBA" id="ARBA00022741"/>
    </source>
</evidence>
<dbReference type="CDD" id="cd01171">
    <property type="entry name" value="YXKO-related"/>
    <property type="match status" value="2"/>
</dbReference>
<evidence type="ECO:0000256" key="2">
    <source>
        <dbReference type="ARBA" id="ARBA00022840"/>
    </source>
</evidence>
<evidence type="ECO:0000256" key="5">
    <source>
        <dbReference type="ARBA" id="ARBA00023239"/>
    </source>
</evidence>
<evidence type="ECO:0000259" key="9">
    <source>
        <dbReference type="PROSITE" id="PS51383"/>
    </source>
</evidence>
<organism evidence="10 11">
    <name type="scientific">Fraxinus pennsylvanica</name>
    <dbReference type="NCBI Taxonomy" id="56036"/>
    <lineage>
        <taxon>Eukaryota</taxon>
        <taxon>Viridiplantae</taxon>
        <taxon>Streptophyta</taxon>
        <taxon>Embryophyta</taxon>
        <taxon>Tracheophyta</taxon>
        <taxon>Spermatophyta</taxon>
        <taxon>Magnoliopsida</taxon>
        <taxon>eudicotyledons</taxon>
        <taxon>Gunneridae</taxon>
        <taxon>Pentapetalae</taxon>
        <taxon>asterids</taxon>
        <taxon>lamiids</taxon>
        <taxon>Lamiales</taxon>
        <taxon>Oleaceae</taxon>
        <taxon>Oleeae</taxon>
        <taxon>Fraxinus</taxon>
    </lineage>
</organism>
<keyword evidence="5 7" id="KW-0456">Lyase</keyword>
<dbReference type="Gene3D" id="3.40.1190.20">
    <property type="match status" value="2"/>
</dbReference>
<evidence type="ECO:0000313" key="10">
    <source>
        <dbReference type="EMBL" id="CAI9762656.1"/>
    </source>
</evidence>
<dbReference type="HAMAP" id="MF_01965">
    <property type="entry name" value="NADHX_dehydratase"/>
    <property type="match status" value="2"/>
</dbReference>
<dbReference type="PROSITE" id="PS51383">
    <property type="entry name" value="YJEF_C_3"/>
    <property type="match status" value="2"/>
</dbReference>
<comment type="cofactor">
    <cofactor evidence="7">
        <name>Mg(2+)</name>
        <dbReference type="ChEBI" id="CHEBI:18420"/>
    </cofactor>
</comment>
<comment type="similarity">
    <text evidence="7">Belongs to the NnrD/CARKD family.</text>
</comment>
<dbReference type="InterPro" id="IPR000631">
    <property type="entry name" value="CARKD"/>
</dbReference>
<feature type="binding site" evidence="7">
    <location>
        <begin position="329"/>
        <end position="338"/>
    </location>
    <ligand>
        <name>ATP</name>
        <dbReference type="ChEBI" id="CHEBI:30616"/>
    </ligand>
</feature>
<feature type="domain" description="YjeF C-terminal" evidence="9">
    <location>
        <begin position="104"/>
        <end position="343"/>
    </location>
</feature>
<evidence type="ECO:0000256" key="7">
    <source>
        <dbReference type="HAMAP-Rule" id="MF_03157"/>
    </source>
</evidence>
<evidence type="ECO:0000256" key="6">
    <source>
        <dbReference type="ARBA" id="ARBA00047472"/>
    </source>
</evidence>
<dbReference type="Pfam" id="PF01256">
    <property type="entry name" value="Carb_kinase"/>
    <property type="match status" value="2"/>
</dbReference>
<protein>
    <recommendedName>
        <fullName evidence="7">ATP-dependent (S)-NAD(P)H-hydrate dehydratase</fullName>
        <ecNumber evidence="7">4.2.1.93</ecNumber>
    </recommendedName>
    <alternativeName>
        <fullName evidence="7">ATP-dependent NAD(P)HX dehydratase</fullName>
    </alternativeName>
</protein>
<keyword evidence="11" id="KW-1185">Reference proteome</keyword>
<keyword evidence="2 7" id="KW-0067">ATP-binding</keyword>
<keyword evidence="1 7" id="KW-0547">Nucleotide-binding</keyword>
<proteinExistence type="inferred from homology"/>
<feature type="region of interest" description="Disordered" evidence="8">
    <location>
        <begin position="1"/>
        <end position="25"/>
    </location>
</feature>
<gene>
    <name evidence="10" type="ORF">FPE_LOCUS10086</name>
</gene>
<dbReference type="GO" id="GO:0005524">
    <property type="term" value="F:ATP binding"/>
    <property type="evidence" value="ECO:0007669"/>
    <property type="project" value="UniProtKB-KW"/>
</dbReference>
<comment type="caution">
    <text evidence="7">Lacks conserved residue(s) required for the propagation of feature annotation.</text>
</comment>
<comment type="catalytic activity">
    <reaction evidence="7">
        <text>(6S)-NADHX + ATP = ADP + phosphate + NADH + H(+)</text>
        <dbReference type="Rhea" id="RHEA:19017"/>
        <dbReference type="ChEBI" id="CHEBI:15378"/>
        <dbReference type="ChEBI" id="CHEBI:30616"/>
        <dbReference type="ChEBI" id="CHEBI:43474"/>
        <dbReference type="ChEBI" id="CHEBI:57945"/>
        <dbReference type="ChEBI" id="CHEBI:64074"/>
        <dbReference type="ChEBI" id="CHEBI:456216"/>
        <dbReference type="EC" id="4.2.1.93"/>
    </reaction>
</comment>
<dbReference type="GO" id="GO:0110051">
    <property type="term" value="P:metabolite repair"/>
    <property type="evidence" value="ECO:0007669"/>
    <property type="project" value="TreeGrafter"/>
</dbReference>
<feature type="binding site" evidence="7">
    <location>
        <begin position="582"/>
        <end position="588"/>
    </location>
    <ligand>
        <name>(6S)-NADPHX</name>
        <dbReference type="ChEBI" id="CHEBI:64076"/>
    </ligand>
</feature>
<dbReference type="PANTHER" id="PTHR12592:SF0">
    <property type="entry name" value="ATP-DEPENDENT (S)-NAD(P)H-HYDRATE DEHYDRATASE"/>
    <property type="match status" value="1"/>
</dbReference>
<feature type="binding site" evidence="7">
    <location>
        <begin position="270"/>
        <end position="276"/>
    </location>
    <ligand>
        <name>(6S)-NADPHX</name>
        <dbReference type="ChEBI" id="CHEBI:64076"/>
    </ligand>
</feature>
<dbReference type="EC" id="4.2.1.93" evidence="7"/>
<evidence type="ECO:0000256" key="8">
    <source>
        <dbReference type="SAM" id="MobiDB-lite"/>
    </source>
</evidence>
<evidence type="ECO:0000256" key="4">
    <source>
        <dbReference type="ARBA" id="ARBA00023027"/>
    </source>
</evidence>
<evidence type="ECO:0000256" key="3">
    <source>
        <dbReference type="ARBA" id="ARBA00022857"/>
    </source>
</evidence>
<feature type="binding site" evidence="7">
    <location>
        <begin position="310"/>
        <end position="314"/>
    </location>
    <ligand>
        <name>ATP</name>
        <dbReference type="ChEBI" id="CHEBI:30616"/>
    </ligand>
</feature>
<dbReference type="EMBL" id="OU503041">
    <property type="protein sequence ID" value="CAI9762656.1"/>
    <property type="molecule type" value="Genomic_DNA"/>
</dbReference>
<accession>A0AAD2DSY9</accession>
<evidence type="ECO:0000313" key="11">
    <source>
        <dbReference type="Proteomes" id="UP000834106"/>
    </source>
</evidence>